<accession>A0ABU1FRS6</accession>
<comment type="caution">
    <text evidence="1">The sequence shown here is derived from an EMBL/GenBank/DDBJ whole genome shotgun (WGS) entry which is preliminary data.</text>
</comment>
<sequence>MHVSVLCRTELFSAAQHGHPCPAPALLPEWSAQDRLGIVVREPMGAAGASLLMQLACALFYEVLPVRRRDQYPPLFVFHVGGRFGDHSPLDVWPPRREVFLPHDPYLLLGALRDRAITRLVLPAAAGPTGSGQARPTGPGEIGWLTEAPSGWTDAASHLEQLRSAYLYSPTGAIHDADTQLSAASSDLESMVEDTLQPHRCHTEFSQRDDESLLAMGAGPSSVADLRQWLEIFGQRLDETPPRARRRALHHRTALRETSPQGDVVVQSYRKIEATDTFALMACPR</sequence>
<proteinExistence type="predicted"/>
<keyword evidence="2" id="KW-1185">Reference proteome</keyword>
<dbReference type="Proteomes" id="UP001260872">
    <property type="component" value="Unassembled WGS sequence"/>
</dbReference>
<dbReference type="EMBL" id="JAVKGT010000004">
    <property type="protein sequence ID" value="MDR5711032.1"/>
    <property type="molecule type" value="Genomic_DNA"/>
</dbReference>
<evidence type="ECO:0000313" key="1">
    <source>
        <dbReference type="EMBL" id="MDR5711032.1"/>
    </source>
</evidence>
<dbReference type="RefSeq" id="WP_310536419.1">
    <property type="nucleotide sequence ID" value="NZ_JAVKGT010000004.1"/>
</dbReference>
<organism evidence="1 2">
    <name type="scientific">Nesterenkonia flava</name>
    <dbReference type="NCBI Taxonomy" id="469799"/>
    <lineage>
        <taxon>Bacteria</taxon>
        <taxon>Bacillati</taxon>
        <taxon>Actinomycetota</taxon>
        <taxon>Actinomycetes</taxon>
        <taxon>Micrococcales</taxon>
        <taxon>Micrococcaceae</taxon>
        <taxon>Nesterenkonia</taxon>
    </lineage>
</organism>
<protein>
    <submittedName>
        <fullName evidence="1">Uncharacterized protein</fullName>
    </submittedName>
</protein>
<name>A0ABU1FRS6_9MICC</name>
<gene>
    <name evidence="1" type="ORF">RH857_02605</name>
</gene>
<evidence type="ECO:0000313" key="2">
    <source>
        <dbReference type="Proteomes" id="UP001260872"/>
    </source>
</evidence>
<reference evidence="2" key="1">
    <citation type="submission" date="2023-07" db="EMBL/GenBank/DDBJ databases">
        <title>Description of three actinobacteria isolated from air of manufacturing shop in a pharmaceutical factory.</title>
        <authorList>
            <person name="Zhang D.-F."/>
        </authorList>
    </citation>
    <scope>NUCLEOTIDE SEQUENCE [LARGE SCALE GENOMIC DNA]</scope>
    <source>
        <strain evidence="2">CCTCC AB 207010</strain>
    </source>
</reference>